<name>A0A2P5F4Y8_TREOI</name>
<reference evidence="3" key="1">
    <citation type="submission" date="2016-06" db="EMBL/GenBank/DDBJ databases">
        <title>Parallel loss of symbiosis genes in relatives of nitrogen-fixing non-legume Parasponia.</title>
        <authorList>
            <person name="Van Velzen R."/>
            <person name="Holmer R."/>
            <person name="Bu F."/>
            <person name="Rutten L."/>
            <person name="Van Zeijl A."/>
            <person name="Liu W."/>
            <person name="Santuari L."/>
            <person name="Cao Q."/>
            <person name="Sharma T."/>
            <person name="Shen D."/>
            <person name="Roswanjaya Y."/>
            <person name="Wardhani T."/>
            <person name="Kalhor M.S."/>
            <person name="Jansen J."/>
            <person name="Van den Hoogen J."/>
            <person name="Gungor B."/>
            <person name="Hartog M."/>
            <person name="Hontelez J."/>
            <person name="Verver J."/>
            <person name="Yang W.-C."/>
            <person name="Schijlen E."/>
            <person name="Repin R."/>
            <person name="Schilthuizen M."/>
            <person name="Schranz E."/>
            <person name="Heidstra R."/>
            <person name="Miyata K."/>
            <person name="Fedorova E."/>
            <person name="Kohlen W."/>
            <person name="Bisseling T."/>
            <person name="Smit S."/>
            <person name="Geurts R."/>
        </authorList>
    </citation>
    <scope>NUCLEOTIDE SEQUENCE [LARGE SCALE GENOMIC DNA]</scope>
    <source>
        <strain evidence="3">cv. RG33-2</strain>
    </source>
</reference>
<dbReference type="AlphaFoldDB" id="A0A2P5F4Y8"/>
<dbReference type="InParanoid" id="A0A2P5F4Y8"/>
<feature type="region of interest" description="Disordered" evidence="1">
    <location>
        <begin position="1"/>
        <end position="20"/>
    </location>
</feature>
<dbReference type="Proteomes" id="UP000237000">
    <property type="component" value="Unassembled WGS sequence"/>
</dbReference>
<sequence length="42" mass="4178">MEKRFGGAVLGGTIPHSPNKLHVVDPIRAAGGAAGQPSGPDN</sequence>
<dbReference type="EMBL" id="JXTC01000062">
    <property type="protein sequence ID" value="PON92865.1"/>
    <property type="molecule type" value="Genomic_DNA"/>
</dbReference>
<proteinExistence type="predicted"/>
<evidence type="ECO:0000313" key="3">
    <source>
        <dbReference type="Proteomes" id="UP000237000"/>
    </source>
</evidence>
<organism evidence="2 3">
    <name type="scientific">Trema orientale</name>
    <name type="common">Charcoal tree</name>
    <name type="synonym">Celtis orientalis</name>
    <dbReference type="NCBI Taxonomy" id="63057"/>
    <lineage>
        <taxon>Eukaryota</taxon>
        <taxon>Viridiplantae</taxon>
        <taxon>Streptophyta</taxon>
        <taxon>Embryophyta</taxon>
        <taxon>Tracheophyta</taxon>
        <taxon>Spermatophyta</taxon>
        <taxon>Magnoliopsida</taxon>
        <taxon>eudicotyledons</taxon>
        <taxon>Gunneridae</taxon>
        <taxon>Pentapetalae</taxon>
        <taxon>rosids</taxon>
        <taxon>fabids</taxon>
        <taxon>Rosales</taxon>
        <taxon>Cannabaceae</taxon>
        <taxon>Trema</taxon>
    </lineage>
</organism>
<accession>A0A2P5F4Y8</accession>
<keyword evidence="3" id="KW-1185">Reference proteome</keyword>
<evidence type="ECO:0000313" key="2">
    <source>
        <dbReference type="EMBL" id="PON92865.1"/>
    </source>
</evidence>
<gene>
    <name evidence="2" type="ORF">TorRG33x02_114630</name>
</gene>
<evidence type="ECO:0000256" key="1">
    <source>
        <dbReference type="SAM" id="MobiDB-lite"/>
    </source>
</evidence>
<comment type="caution">
    <text evidence="2">The sequence shown here is derived from an EMBL/GenBank/DDBJ whole genome shotgun (WGS) entry which is preliminary data.</text>
</comment>
<protein>
    <submittedName>
        <fullName evidence="2">Uncharacterized protein</fullName>
    </submittedName>
</protein>